<feature type="region of interest" description="Disordered" evidence="1">
    <location>
        <begin position="1"/>
        <end position="43"/>
    </location>
</feature>
<evidence type="ECO:0000256" key="1">
    <source>
        <dbReference type="SAM" id="MobiDB-lite"/>
    </source>
</evidence>
<dbReference type="AlphaFoldDB" id="A0A426XK75"/>
<name>A0A426XK75_ENSVE</name>
<protein>
    <submittedName>
        <fullName evidence="2">Uncharacterized protein</fullName>
    </submittedName>
</protein>
<sequence length="132" mass="13762">LIDLTADSREAVAATGGAPDREATNRPGAPRGGREGKIGKGEACGVSEEVGLGEGPMSRGRVIVSEEADGVERCRSYSGTFRSVRQWRIEPGGQGDGGGSAPSPVSLTIRNSRASAVHRYRTHRCKLGGPTM</sequence>
<proteinExistence type="predicted"/>
<evidence type="ECO:0000313" key="3">
    <source>
        <dbReference type="Proteomes" id="UP000287651"/>
    </source>
</evidence>
<dbReference type="Proteomes" id="UP000287651">
    <property type="component" value="Unassembled WGS sequence"/>
</dbReference>
<comment type="caution">
    <text evidence="2">The sequence shown here is derived from an EMBL/GenBank/DDBJ whole genome shotgun (WGS) entry which is preliminary data.</text>
</comment>
<reference evidence="2 3" key="1">
    <citation type="journal article" date="2014" name="Agronomy (Basel)">
        <title>A Draft Genome Sequence for Ensete ventricosum, the Drought-Tolerant Tree Against Hunger.</title>
        <authorList>
            <person name="Harrison J."/>
            <person name="Moore K.A."/>
            <person name="Paszkiewicz K."/>
            <person name="Jones T."/>
            <person name="Grant M."/>
            <person name="Ambacheew D."/>
            <person name="Muzemil S."/>
            <person name="Studholme D.J."/>
        </authorList>
    </citation>
    <scope>NUCLEOTIDE SEQUENCE [LARGE SCALE GENOMIC DNA]</scope>
</reference>
<accession>A0A426XK75</accession>
<feature type="non-terminal residue" evidence="2">
    <location>
        <position position="1"/>
    </location>
</feature>
<dbReference type="EMBL" id="AMZH03019757">
    <property type="protein sequence ID" value="RRT39938.1"/>
    <property type="molecule type" value="Genomic_DNA"/>
</dbReference>
<organism evidence="2 3">
    <name type="scientific">Ensete ventricosum</name>
    <name type="common">Abyssinian banana</name>
    <name type="synonym">Musa ensete</name>
    <dbReference type="NCBI Taxonomy" id="4639"/>
    <lineage>
        <taxon>Eukaryota</taxon>
        <taxon>Viridiplantae</taxon>
        <taxon>Streptophyta</taxon>
        <taxon>Embryophyta</taxon>
        <taxon>Tracheophyta</taxon>
        <taxon>Spermatophyta</taxon>
        <taxon>Magnoliopsida</taxon>
        <taxon>Liliopsida</taxon>
        <taxon>Zingiberales</taxon>
        <taxon>Musaceae</taxon>
        <taxon>Ensete</taxon>
    </lineage>
</organism>
<gene>
    <name evidence="2" type="ORF">B296_00052229</name>
</gene>
<evidence type="ECO:0000313" key="2">
    <source>
        <dbReference type="EMBL" id="RRT39938.1"/>
    </source>
</evidence>
<feature type="compositionally biased region" description="Basic and acidic residues" evidence="1">
    <location>
        <begin position="1"/>
        <end position="10"/>
    </location>
</feature>